<evidence type="ECO:0000313" key="2">
    <source>
        <dbReference type="EMBL" id="BDG15376.1"/>
    </source>
</evidence>
<dbReference type="PANTHER" id="PTHR43393:SF2">
    <property type="entry name" value="CYTOKININ RIBOSIDE 5'-MONOPHOSPHATE PHOSPHORIBOHYDROLASE"/>
    <property type="match status" value="1"/>
</dbReference>
<reference evidence="2 3" key="1">
    <citation type="journal article" date="2022" name="Microbiol. Resour. Announc.">
        <title>Complete Genome Sequences of Thermus Strains Isolated from Senami Hot Spring in Japan.</title>
        <authorList>
            <person name="Miyazaki K."/>
        </authorList>
    </citation>
    <scope>NUCLEOTIDE SEQUENCE [LARGE SCALE GENOMIC DNA]</scope>
    <source>
        <strain evidence="2 3">SNM4-1</strain>
    </source>
</reference>
<dbReference type="NCBIfam" id="TIGR00730">
    <property type="entry name" value="Rossman fold protein, TIGR00730 family"/>
    <property type="match status" value="1"/>
</dbReference>
<dbReference type="InterPro" id="IPR052341">
    <property type="entry name" value="LOG_family_nucleotidases"/>
</dbReference>
<dbReference type="RefSeq" id="WP_244362842.1">
    <property type="nucleotide sequence ID" value="NZ_AP025593.1"/>
</dbReference>
<sequence>MPKKPLIDQLHHEDAWRLFRILAEFVEGFETLSEIEVPLVSVFGSARFGEGHPAYALGYRLGKALAEAGYGVVTGGGPGVMEAVNRGAYEAGGVSVGLNIELPHEQKPNPYQTHALSLRYFFVRKVLFVRYAHAFVFLPGGFGTLDELSEVLVLIQTEKVHPFPVFALDRAHWQGLLSWMAFLKEQGAIDPKDYSLLTLLDTPEEVVAALKGVS</sequence>
<dbReference type="EC" id="3.2.2.n1" evidence="1"/>
<dbReference type="Proteomes" id="UP000831120">
    <property type="component" value="Chromosome"/>
</dbReference>
<keyword evidence="1" id="KW-0203">Cytokinin biosynthesis</keyword>
<keyword evidence="3" id="KW-1185">Reference proteome</keyword>
<name>A0ABM7XGH4_THEBO</name>
<evidence type="ECO:0000313" key="3">
    <source>
        <dbReference type="Proteomes" id="UP000831120"/>
    </source>
</evidence>
<comment type="similarity">
    <text evidence="1">Belongs to the LOG family.</text>
</comment>
<dbReference type="InterPro" id="IPR031100">
    <property type="entry name" value="LOG_fam"/>
</dbReference>
<dbReference type="EMBL" id="AP025593">
    <property type="protein sequence ID" value="BDG15376.1"/>
    <property type="molecule type" value="Genomic_DNA"/>
</dbReference>
<evidence type="ECO:0000256" key="1">
    <source>
        <dbReference type="RuleBase" id="RU363015"/>
    </source>
</evidence>
<accession>A0ABM7XGH4</accession>
<organism evidence="2 3">
    <name type="scientific">Thermus brockianus</name>
    <dbReference type="NCBI Taxonomy" id="56956"/>
    <lineage>
        <taxon>Bacteria</taxon>
        <taxon>Thermotogati</taxon>
        <taxon>Deinococcota</taxon>
        <taxon>Deinococci</taxon>
        <taxon>Thermales</taxon>
        <taxon>Thermaceae</taxon>
        <taxon>Thermus</taxon>
    </lineage>
</organism>
<dbReference type="PANTHER" id="PTHR43393">
    <property type="entry name" value="CYTOKININ RIBOSIDE 5'-MONOPHOSPHATE PHOSPHORIBOHYDROLASE"/>
    <property type="match status" value="1"/>
</dbReference>
<dbReference type="SUPFAM" id="SSF102405">
    <property type="entry name" value="MCP/YpsA-like"/>
    <property type="match status" value="1"/>
</dbReference>
<dbReference type="InterPro" id="IPR005269">
    <property type="entry name" value="LOG"/>
</dbReference>
<protein>
    <recommendedName>
        <fullName evidence="1">Cytokinin riboside 5'-monophosphate phosphoribohydrolase</fullName>
        <ecNumber evidence="1">3.2.2.n1</ecNumber>
    </recommendedName>
</protein>
<proteinExistence type="inferred from homology"/>
<dbReference type="Pfam" id="PF03641">
    <property type="entry name" value="Lysine_decarbox"/>
    <property type="match status" value="1"/>
</dbReference>
<dbReference type="Gene3D" id="3.40.50.450">
    <property type="match status" value="1"/>
</dbReference>
<gene>
    <name evidence="2" type="ORF">TbrSNM41_01100</name>
</gene>
<keyword evidence="1" id="KW-0378">Hydrolase</keyword>